<protein>
    <submittedName>
        <fullName evidence="2">Uncharacterized protein</fullName>
    </submittedName>
</protein>
<sequence length="80" mass="8336">MLRIGSSRRYQDDMNGTTTSGQRVGATGAEMVGIVDARPTPLQNALTWNISINVALDSSSSVDAPSSSEAYVGIEMTGGD</sequence>
<organism evidence="2 3">
    <name type="scientific">Armillaria ostoyae</name>
    <name type="common">Armillaria root rot fungus</name>
    <dbReference type="NCBI Taxonomy" id="47428"/>
    <lineage>
        <taxon>Eukaryota</taxon>
        <taxon>Fungi</taxon>
        <taxon>Dikarya</taxon>
        <taxon>Basidiomycota</taxon>
        <taxon>Agaricomycotina</taxon>
        <taxon>Agaricomycetes</taxon>
        <taxon>Agaricomycetidae</taxon>
        <taxon>Agaricales</taxon>
        <taxon>Marasmiineae</taxon>
        <taxon>Physalacriaceae</taxon>
        <taxon>Armillaria</taxon>
    </lineage>
</organism>
<dbReference type="EMBL" id="FUEG01000011">
    <property type="protein sequence ID" value="SJL10192.1"/>
    <property type="molecule type" value="Genomic_DNA"/>
</dbReference>
<proteinExistence type="predicted"/>
<evidence type="ECO:0000313" key="2">
    <source>
        <dbReference type="EMBL" id="SJL10192.1"/>
    </source>
</evidence>
<evidence type="ECO:0000256" key="1">
    <source>
        <dbReference type="SAM" id="MobiDB-lite"/>
    </source>
</evidence>
<name>A0A284RN38_ARMOS</name>
<feature type="region of interest" description="Disordered" evidence="1">
    <location>
        <begin position="1"/>
        <end position="25"/>
    </location>
</feature>
<reference evidence="3" key="1">
    <citation type="journal article" date="2017" name="Nat. Ecol. Evol.">
        <title>Genome expansion and lineage-specific genetic innovations in the forest pathogenic fungi Armillaria.</title>
        <authorList>
            <person name="Sipos G."/>
            <person name="Prasanna A.N."/>
            <person name="Walter M.C."/>
            <person name="O'Connor E."/>
            <person name="Balint B."/>
            <person name="Krizsan K."/>
            <person name="Kiss B."/>
            <person name="Hess J."/>
            <person name="Varga T."/>
            <person name="Slot J."/>
            <person name="Riley R."/>
            <person name="Boka B."/>
            <person name="Rigling D."/>
            <person name="Barry K."/>
            <person name="Lee J."/>
            <person name="Mihaltcheva S."/>
            <person name="LaButti K."/>
            <person name="Lipzen A."/>
            <person name="Waldron R."/>
            <person name="Moloney N.M."/>
            <person name="Sperisen C."/>
            <person name="Kredics L."/>
            <person name="Vagvoelgyi C."/>
            <person name="Patrignani A."/>
            <person name="Fitzpatrick D."/>
            <person name="Nagy I."/>
            <person name="Doyle S."/>
            <person name="Anderson J.B."/>
            <person name="Grigoriev I.V."/>
            <person name="Gueldener U."/>
            <person name="Muensterkoetter M."/>
            <person name="Nagy L.G."/>
        </authorList>
    </citation>
    <scope>NUCLEOTIDE SEQUENCE [LARGE SCALE GENOMIC DNA]</scope>
    <source>
        <strain evidence="3">C18/9</strain>
    </source>
</reference>
<accession>A0A284RN38</accession>
<evidence type="ECO:0000313" key="3">
    <source>
        <dbReference type="Proteomes" id="UP000219338"/>
    </source>
</evidence>
<dbReference type="AlphaFoldDB" id="A0A284RN38"/>
<gene>
    <name evidence="2" type="ORF">ARMOST_13576</name>
</gene>
<dbReference type="Proteomes" id="UP000219338">
    <property type="component" value="Unassembled WGS sequence"/>
</dbReference>
<keyword evidence="3" id="KW-1185">Reference proteome</keyword>